<dbReference type="Proteomes" id="UP000004810">
    <property type="component" value="Unassembled WGS sequence"/>
</dbReference>
<feature type="non-terminal residue" evidence="2">
    <location>
        <position position="58"/>
    </location>
</feature>
<protein>
    <submittedName>
        <fullName evidence="2">Uncharacterized protein</fullName>
    </submittedName>
</protein>
<reference evidence="3" key="1">
    <citation type="submission" date="2012-08" db="EMBL/GenBank/DDBJ databases">
        <title>The Genome Sequence of Wuchereria bancrofti.</title>
        <authorList>
            <person name="Nutman T.B."/>
            <person name="Fink D.L."/>
            <person name="Russ C."/>
            <person name="Young S."/>
            <person name="Zeng Q."/>
            <person name="Koehrsen M."/>
            <person name="Alvarado L."/>
            <person name="Berlin A."/>
            <person name="Chapman S.B."/>
            <person name="Chen Z."/>
            <person name="Freedman E."/>
            <person name="Gellesch M."/>
            <person name="Goldberg J."/>
            <person name="Griggs A."/>
            <person name="Gujja S."/>
            <person name="Heilman E.R."/>
            <person name="Heiman D."/>
            <person name="Hepburn T."/>
            <person name="Howarth C."/>
            <person name="Jen D."/>
            <person name="Larson L."/>
            <person name="Lewis B."/>
            <person name="Mehta T."/>
            <person name="Park D."/>
            <person name="Pearson M."/>
            <person name="Roberts A."/>
            <person name="Saif S."/>
            <person name="Shea T."/>
            <person name="Shenoy N."/>
            <person name="Sisk P."/>
            <person name="Stolte C."/>
            <person name="Sykes S."/>
            <person name="Walk T."/>
            <person name="White J."/>
            <person name="Yandava C."/>
            <person name="Haas B."/>
            <person name="Henn M.R."/>
            <person name="Nusbaum C."/>
            <person name="Birren B."/>
        </authorList>
    </citation>
    <scope>NUCLEOTIDE SEQUENCE [LARGE SCALE GENOMIC DNA]</scope>
    <source>
        <strain evidence="3">NA</strain>
    </source>
</reference>
<keyword evidence="1" id="KW-0812">Transmembrane</keyword>
<proteinExistence type="predicted"/>
<keyword evidence="1" id="KW-0472">Membrane</keyword>
<sequence>MGFFLLILVLVELLTSRWNFWSKFFAVFRSRKFNTVLSLLLALFLTGAGFTVTRSAPV</sequence>
<comment type="caution">
    <text evidence="2">The sequence shown here is derived from an EMBL/GenBank/DDBJ whole genome shotgun (WGS) entry which is preliminary data.</text>
</comment>
<name>J9DMT1_WUCBA</name>
<evidence type="ECO:0000256" key="1">
    <source>
        <dbReference type="SAM" id="Phobius"/>
    </source>
</evidence>
<keyword evidence="1" id="KW-1133">Transmembrane helix</keyword>
<dbReference type="EMBL" id="ADBV01020119">
    <property type="protein sequence ID" value="EJW70923.1"/>
    <property type="molecule type" value="Genomic_DNA"/>
</dbReference>
<feature type="transmembrane region" description="Helical" evidence="1">
    <location>
        <begin position="32"/>
        <end position="52"/>
    </location>
</feature>
<organism evidence="2 3">
    <name type="scientific">Wuchereria bancrofti</name>
    <dbReference type="NCBI Taxonomy" id="6293"/>
    <lineage>
        <taxon>Eukaryota</taxon>
        <taxon>Metazoa</taxon>
        <taxon>Ecdysozoa</taxon>
        <taxon>Nematoda</taxon>
        <taxon>Chromadorea</taxon>
        <taxon>Rhabditida</taxon>
        <taxon>Spirurina</taxon>
        <taxon>Spiruromorpha</taxon>
        <taxon>Filarioidea</taxon>
        <taxon>Onchocercidae</taxon>
        <taxon>Wuchereria</taxon>
    </lineage>
</organism>
<accession>J9DMT1</accession>
<dbReference type="AlphaFoldDB" id="J9DMT1"/>
<evidence type="ECO:0000313" key="2">
    <source>
        <dbReference type="EMBL" id="EJW70923.1"/>
    </source>
</evidence>
<gene>
    <name evidence="2" type="ORF">WUBG_18170</name>
</gene>
<evidence type="ECO:0000313" key="3">
    <source>
        <dbReference type="Proteomes" id="UP000004810"/>
    </source>
</evidence>